<dbReference type="EMBL" id="JAMQON010000001">
    <property type="protein sequence ID" value="MDS0258541.1"/>
    <property type="molecule type" value="Genomic_DNA"/>
</dbReference>
<sequence length="84" mass="9272">MASPYFEGVQERAAQHLCEEYDEARRNEPTGPDTDVTIVTDRCGHTLTFADAIEVVQFANAEVAVVEGAEWLQSDTAVDVTEVR</sequence>
<evidence type="ECO:0000313" key="1">
    <source>
        <dbReference type="EMBL" id="MDS0258541.1"/>
    </source>
</evidence>
<protein>
    <recommendedName>
        <fullName evidence="3">Halobacterial output domain-containing protein</fullName>
    </recommendedName>
</protein>
<proteinExistence type="predicted"/>
<reference evidence="1 2" key="1">
    <citation type="submission" date="2022-06" db="EMBL/GenBank/DDBJ databases">
        <title>Haloarcula sp. a new haloarchaeum isolate from saline soil.</title>
        <authorList>
            <person name="Strakova D."/>
            <person name="Galisteo C."/>
            <person name="Sanchez-Porro C."/>
            <person name="Ventosa A."/>
        </authorList>
    </citation>
    <scope>NUCLEOTIDE SEQUENCE [LARGE SCALE GENOMIC DNA]</scope>
    <source>
        <strain evidence="1 2">S1CR25-12</strain>
    </source>
</reference>
<accession>A0ABU2F9Q5</accession>
<keyword evidence="2" id="KW-1185">Reference proteome</keyword>
<name>A0ABU2F9Q5_9EURY</name>
<comment type="caution">
    <text evidence="1">The sequence shown here is derived from an EMBL/GenBank/DDBJ whole genome shotgun (WGS) entry which is preliminary data.</text>
</comment>
<evidence type="ECO:0008006" key="3">
    <source>
        <dbReference type="Google" id="ProtNLM"/>
    </source>
</evidence>
<dbReference type="Proteomes" id="UP001259659">
    <property type="component" value="Unassembled WGS sequence"/>
</dbReference>
<organism evidence="1 2">
    <name type="scientific">Haloarcula saliterrae</name>
    <dbReference type="NCBI Taxonomy" id="2950534"/>
    <lineage>
        <taxon>Archaea</taxon>
        <taxon>Methanobacteriati</taxon>
        <taxon>Methanobacteriota</taxon>
        <taxon>Stenosarchaea group</taxon>
        <taxon>Halobacteria</taxon>
        <taxon>Halobacteriales</taxon>
        <taxon>Haloarculaceae</taxon>
        <taxon>Haloarcula</taxon>
    </lineage>
</organism>
<evidence type="ECO:0000313" key="2">
    <source>
        <dbReference type="Proteomes" id="UP001259659"/>
    </source>
</evidence>
<gene>
    <name evidence="1" type="ORF">NDI56_03835</name>
</gene>
<dbReference type="RefSeq" id="WP_310918105.1">
    <property type="nucleotide sequence ID" value="NZ_JAMQON010000001.1"/>
</dbReference>